<protein>
    <recommendedName>
        <fullName evidence="8">Rhodopsin domain-containing protein</fullName>
    </recommendedName>
</protein>
<feature type="transmembrane region" description="Helical" evidence="7">
    <location>
        <begin position="173"/>
        <end position="196"/>
    </location>
</feature>
<comment type="caution">
    <text evidence="9">The sequence shown here is derived from an EMBL/GenBank/DDBJ whole genome shotgun (WGS) entry which is preliminary data.</text>
</comment>
<evidence type="ECO:0000256" key="1">
    <source>
        <dbReference type="ARBA" id="ARBA00004141"/>
    </source>
</evidence>
<comment type="subcellular location">
    <subcellularLocation>
        <location evidence="1">Membrane</location>
        <topology evidence="1">Multi-pass membrane protein</topology>
    </subcellularLocation>
</comment>
<dbReference type="PANTHER" id="PTHR33048">
    <property type="entry name" value="PTH11-LIKE INTEGRAL MEMBRANE PROTEIN (AFU_ORTHOLOGUE AFUA_5G11245)"/>
    <property type="match status" value="1"/>
</dbReference>
<keyword evidence="4 7" id="KW-0472">Membrane</keyword>
<name>A0AAD4KP18_9EURO</name>
<keyword evidence="3 7" id="KW-1133">Transmembrane helix</keyword>
<keyword evidence="2 7" id="KW-0812">Transmembrane</keyword>
<proteinExistence type="inferred from homology"/>
<sequence length="345" mass="38339">MTNENPRETLVLVGVFGTLSLAVMALRLILRRIRNQPFNLSDYLTMTAILCVLARSALTTVVLLWGNNNMPRPAPEMSDTEIYKRTAGSKLTMANRVVYNTYLWIQKSVVLLLCQRILTGLPTPERIITGYWGVLFASMVAVQVTTWTDCSPVHLYWQVLPDPGSCIQGDIELITLVALNVATDAMLILLPMPWLFRIKRSLKRRLQLIGIFSIGLLVIAIAVVRLPTYQNATAQVNRNTWGSVEEFFSAFVANAPTIVTLRKKQADRTNHASFSNTNSSNRPTQGAQSTPRMGRVGFTGLDNNGILVTDTIQLSYSIHRPLEAHRRNANTITPQTSDEALVGSV</sequence>
<evidence type="ECO:0000256" key="4">
    <source>
        <dbReference type="ARBA" id="ARBA00023136"/>
    </source>
</evidence>
<reference evidence="9" key="1">
    <citation type="submission" date="2021-12" db="EMBL/GenBank/DDBJ databases">
        <title>Convergent genome expansion in fungi linked to evolution of root-endophyte symbiosis.</title>
        <authorList>
            <consortium name="DOE Joint Genome Institute"/>
            <person name="Ke Y.-H."/>
            <person name="Bonito G."/>
            <person name="Liao H.-L."/>
            <person name="Looney B."/>
            <person name="Rojas-Flechas A."/>
            <person name="Nash J."/>
            <person name="Hameed K."/>
            <person name="Schadt C."/>
            <person name="Martin F."/>
            <person name="Crous P.W."/>
            <person name="Miettinen O."/>
            <person name="Magnuson J.K."/>
            <person name="Labbe J."/>
            <person name="Jacobson D."/>
            <person name="Doktycz M.J."/>
            <person name="Veneault-Fourrey C."/>
            <person name="Kuo A."/>
            <person name="Mondo S."/>
            <person name="Calhoun S."/>
            <person name="Riley R."/>
            <person name="Ohm R."/>
            <person name="LaButti K."/>
            <person name="Andreopoulos B."/>
            <person name="Pangilinan J."/>
            <person name="Nolan M."/>
            <person name="Tritt A."/>
            <person name="Clum A."/>
            <person name="Lipzen A."/>
            <person name="Daum C."/>
            <person name="Barry K."/>
            <person name="Grigoriev I.V."/>
            <person name="Vilgalys R."/>
        </authorList>
    </citation>
    <scope>NUCLEOTIDE SEQUENCE</scope>
    <source>
        <strain evidence="9">PMI_201</strain>
    </source>
</reference>
<feature type="domain" description="Rhodopsin" evidence="8">
    <location>
        <begin position="26"/>
        <end position="261"/>
    </location>
</feature>
<dbReference type="GO" id="GO:0016020">
    <property type="term" value="C:membrane"/>
    <property type="evidence" value="ECO:0007669"/>
    <property type="project" value="UniProtKB-SubCell"/>
</dbReference>
<evidence type="ECO:0000256" key="3">
    <source>
        <dbReference type="ARBA" id="ARBA00022989"/>
    </source>
</evidence>
<dbReference type="InterPro" id="IPR052337">
    <property type="entry name" value="SAT4-like"/>
</dbReference>
<accession>A0AAD4KP18</accession>
<dbReference type="InterPro" id="IPR049326">
    <property type="entry name" value="Rhodopsin_dom_fungi"/>
</dbReference>
<evidence type="ECO:0000313" key="9">
    <source>
        <dbReference type="EMBL" id="KAH8692300.1"/>
    </source>
</evidence>
<feature type="region of interest" description="Disordered" evidence="6">
    <location>
        <begin position="269"/>
        <end position="295"/>
    </location>
</feature>
<evidence type="ECO:0000256" key="2">
    <source>
        <dbReference type="ARBA" id="ARBA00022692"/>
    </source>
</evidence>
<feature type="transmembrane region" description="Helical" evidence="7">
    <location>
        <begin position="12"/>
        <end position="30"/>
    </location>
</feature>
<gene>
    <name evidence="9" type="ORF">BGW36DRAFT_419578</name>
</gene>
<feature type="transmembrane region" description="Helical" evidence="7">
    <location>
        <begin position="42"/>
        <end position="65"/>
    </location>
</feature>
<dbReference type="EMBL" id="JAJTJA010000011">
    <property type="protein sequence ID" value="KAH8692300.1"/>
    <property type="molecule type" value="Genomic_DNA"/>
</dbReference>
<dbReference type="RefSeq" id="XP_046068297.1">
    <property type="nucleotide sequence ID" value="XM_046219464.1"/>
</dbReference>
<dbReference type="Pfam" id="PF20684">
    <property type="entry name" value="Fung_rhodopsin"/>
    <property type="match status" value="1"/>
</dbReference>
<keyword evidence="10" id="KW-1185">Reference proteome</keyword>
<evidence type="ECO:0000256" key="6">
    <source>
        <dbReference type="SAM" id="MobiDB-lite"/>
    </source>
</evidence>
<evidence type="ECO:0000256" key="7">
    <source>
        <dbReference type="SAM" id="Phobius"/>
    </source>
</evidence>
<feature type="transmembrane region" description="Helical" evidence="7">
    <location>
        <begin position="208"/>
        <end position="226"/>
    </location>
</feature>
<dbReference type="PANTHER" id="PTHR33048:SF166">
    <property type="entry name" value="PTH11-LIKE INTEGRAL MEMBRANE PROTEIN"/>
    <property type="match status" value="1"/>
</dbReference>
<feature type="compositionally biased region" description="Polar residues" evidence="6">
    <location>
        <begin position="271"/>
        <end position="291"/>
    </location>
</feature>
<organism evidence="9 10">
    <name type="scientific">Talaromyces proteolyticus</name>
    <dbReference type="NCBI Taxonomy" id="1131652"/>
    <lineage>
        <taxon>Eukaryota</taxon>
        <taxon>Fungi</taxon>
        <taxon>Dikarya</taxon>
        <taxon>Ascomycota</taxon>
        <taxon>Pezizomycotina</taxon>
        <taxon>Eurotiomycetes</taxon>
        <taxon>Eurotiomycetidae</taxon>
        <taxon>Eurotiales</taxon>
        <taxon>Trichocomaceae</taxon>
        <taxon>Talaromyces</taxon>
        <taxon>Talaromyces sect. Bacilispori</taxon>
    </lineage>
</organism>
<evidence type="ECO:0000313" key="10">
    <source>
        <dbReference type="Proteomes" id="UP001201262"/>
    </source>
</evidence>
<dbReference type="AlphaFoldDB" id="A0AAD4KP18"/>
<dbReference type="GeneID" id="70249751"/>
<dbReference type="Proteomes" id="UP001201262">
    <property type="component" value="Unassembled WGS sequence"/>
</dbReference>
<comment type="similarity">
    <text evidence="5">Belongs to the SAT4 family.</text>
</comment>
<evidence type="ECO:0000259" key="8">
    <source>
        <dbReference type="Pfam" id="PF20684"/>
    </source>
</evidence>
<evidence type="ECO:0000256" key="5">
    <source>
        <dbReference type="ARBA" id="ARBA00038359"/>
    </source>
</evidence>